<feature type="compositionally biased region" description="Polar residues" evidence="1">
    <location>
        <begin position="252"/>
        <end position="265"/>
    </location>
</feature>
<dbReference type="Gene3D" id="2.40.50.90">
    <property type="match status" value="1"/>
</dbReference>
<evidence type="ECO:0000313" key="3">
    <source>
        <dbReference type="EMBL" id="CAF4851504.1"/>
    </source>
</evidence>
<dbReference type="PANTHER" id="PTHR22948:SF72">
    <property type="entry name" value="TUDOR DOMAIN-CONTAINING PROTEIN"/>
    <property type="match status" value="1"/>
</dbReference>
<dbReference type="FunFam" id="2.30.30.140:FF:000018">
    <property type="entry name" value="Serine/threonine-protein kinase 31"/>
    <property type="match status" value="1"/>
</dbReference>
<dbReference type="Gene3D" id="2.30.30.140">
    <property type="match status" value="1"/>
</dbReference>
<evidence type="ECO:0000259" key="2">
    <source>
        <dbReference type="PROSITE" id="PS50304"/>
    </source>
</evidence>
<dbReference type="AlphaFoldDB" id="A0A821S2M6"/>
<dbReference type="InterPro" id="IPR035437">
    <property type="entry name" value="SNase_OB-fold_sf"/>
</dbReference>
<name>A0A821S2M6_9BILA</name>
<dbReference type="SMART" id="SM00333">
    <property type="entry name" value="TUDOR"/>
    <property type="match status" value="1"/>
</dbReference>
<dbReference type="SUPFAM" id="SSF63748">
    <property type="entry name" value="Tudor/PWWP/MBT"/>
    <property type="match status" value="1"/>
</dbReference>
<feature type="domain" description="Tudor" evidence="2">
    <location>
        <begin position="348"/>
        <end position="406"/>
    </location>
</feature>
<accession>A0A821S2M6</accession>
<dbReference type="PANTHER" id="PTHR22948">
    <property type="entry name" value="TUDOR DOMAIN CONTAINING PROTEIN"/>
    <property type="match status" value="1"/>
</dbReference>
<dbReference type="Pfam" id="PF00567">
    <property type="entry name" value="TUDOR"/>
    <property type="match status" value="1"/>
</dbReference>
<evidence type="ECO:0000256" key="1">
    <source>
        <dbReference type="SAM" id="MobiDB-lite"/>
    </source>
</evidence>
<protein>
    <recommendedName>
        <fullName evidence="2">Tudor domain-containing protein</fullName>
    </recommendedName>
</protein>
<dbReference type="InterPro" id="IPR050621">
    <property type="entry name" value="Tudor_domain_containing"/>
</dbReference>
<dbReference type="InterPro" id="IPR002999">
    <property type="entry name" value="Tudor"/>
</dbReference>
<reference evidence="3" key="1">
    <citation type="submission" date="2021-02" db="EMBL/GenBank/DDBJ databases">
        <authorList>
            <person name="Nowell W R."/>
        </authorList>
    </citation>
    <scope>NUCLEOTIDE SEQUENCE</scope>
</reference>
<dbReference type="PROSITE" id="PS50304">
    <property type="entry name" value="TUDOR"/>
    <property type="match status" value="1"/>
</dbReference>
<proteinExistence type="predicted"/>
<organism evidence="3 4">
    <name type="scientific">Rotaria socialis</name>
    <dbReference type="NCBI Taxonomy" id="392032"/>
    <lineage>
        <taxon>Eukaryota</taxon>
        <taxon>Metazoa</taxon>
        <taxon>Spiralia</taxon>
        <taxon>Gnathifera</taxon>
        <taxon>Rotifera</taxon>
        <taxon>Eurotatoria</taxon>
        <taxon>Bdelloidea</taxon>
        <taxon>Philodinida</taxon>
        <taxon>Philodinidae</taxon>
        <taxon>Rotaria</taxon>
    </lineage>
</organism>
<feature type="region of interest" description="Disordered" evidence="1">
    <location>
        <begin position="198"/>
        <end position="222"/>
    </location>
</feature>
<dbReference type="Proteomes" id="UP000663838">
    <property type="component" value="Unassembled WGS sequence"/>
</dbReference>
<dbReference type="EMBL" id="CAJOBS010003282">
    <property type="protein sequence ID" value="CAF4851504.1"/>
    <property type="molecule type" value="Genomic_DNA"/>
</dbReference>
<feature type="region of interest" description="Disordered" evidence="1">
    <location>
        <begin position="252"/>
        <end position="275"/>
    </location>
</feature>
<comment type="caution">
    <text evidence="3">The sequence shown here is derived from an EMBL/GenBank/DDBJ whole genome shotgun (WGS) entry which is preliminary data.</text>
</comment>
<gene>
    <name evidence="3" type="ORF">TOA249_LOCUS26923</name>
</gene>
<evidence type="ECO:0000313" key="4">
    <source>
        <dbReference type="Proteomes" id="UP000663838"/>
    </source>
</evidence>
<sequence>MNPSNSLHAVDLLDDVDHLLFLCDRLSNRLLQVNSYVEEVKQIWINKRRAIESDSNISPIIVQKVSKCNQVLLNVAEKLAIVELQTESLHNLQSSIQNLAPNNMEKNEASSVPSCLTNLSIRGSSSIQTASVRNETVNTGILSQRNLPSNTGGRSINDQQINFGIHQSPLHVATNSSTNTFAPRNTAPLFQEKIPVKHQSPQVQSAFHRPPVGQKDTGNNNQQRGAALQNLLITQISDHQGAQKPIQNGTIHGYQQLSSNPTVPRSSDLHPSRTLSESNVINGKIRVKMQVIKANTTWHNADIPIIDHPSAFFVCNQDPRVAEQFSILSMEMNNYYNKPVNTSVPLKNPTIGDFCVARFSEDNLWYRARVVLIQEESILIVFIDYGNSESKPGNEIFPMQEILARLPAMTVACTLAESFPRNENFWTPEATQMFSLLVKNRIVEVQFQQGIGQQWPLHFVKVILNGQSIAQHPKLAPYLIPAQNEQIAMHFNDKLTSMEYILYNVAVVESDIYSDNSLDFLQLIDDNNSITVSIRQSYSSIGMETTELNTINQFQFNAHKFKLDSKRIGYSGFEKIRLFKLKHSNLS</sequence>